<dbReference type="GO" id="GO:0098703">
    <property type="term" value="P:calcium ion import across plasma membrane"/>
    <property type="evidence" value="ECO:0007669"/>
    <property type="project" value="TreeGrafter"/>
</dbReference>
<accession>A0A078AIE2</accession>
<proteinExistence type="predicted"/>
<dbReference type="Gene3D" id="1.10.287.70">
    <property type="match status" value="1"/>
</dbReference>
<dbReference type="InterPro" id="IPR027359">
    <property type="entry name" value="Volt_channel_dom_sf"/>
</dbReference>
<dbReference type="EMBL" id="CCKQ01010496">
    <property type="protein sequence ID" value="CDW82015.1"/>
    <property type="molecule type" value="Genomic_DNA"/>
</dbReference>
<keyword evidence="4 6" id="KW-1133">Transmembrane helix</keyword>
<evidence type="ECO:0000256" key="5">
    <source>
        <dbReference type="ARBA" id="ARBA00023136"/>
    </source>
</evidence>
<comment type="subcellular location">
    <subcellularLocation>
        <location evidence="1">Membrane</location>
        <topology evidence="1">Multi-pass membrane protein</topology>
    </subcellularLocation>
</comment>
<dbReference type="Gene3D" id="1.20.120.350">
    <property type="entry name" value="Voltage-gated potassium channels. Chain C"/>
    <property type="match status" value="1"/>
</dbReference>
<organism evidence="8 9">
    <name type="scientific">Stylonychia lemnae</name>
    <name type="common">Ciliate</name>
    <dbReference type="NCBI Taxonomy" id="5949"/>
    <lineage>
        <taxon>Eukaryota</taxon>
        <taxon>Sar</taxon>
        <taxon>Alveolata</taxon>
        <taxon>Ciliophora</taxon>
        <taxon>Intramacronucleata</taxon>
        <taxon>Spirotrichea</taxon>
        <taxon>Stichotrichia</taxon>
        <taxon>Sporadotrichida</taxon>
        <taxon>Oxytrichidae</taxon>
        <taxon>Stylonychinae</taxon>
        <taxon>Stylonychia</taxon>
    </lineage>
</organism>
<sequence>MAKIFIKDEEEMAGYFQIDITDKLIDDYKQIRKQDNEYIIKEMTTNLSKYLKFIPGIGTCFGVFQNNLVALEFIAKQLSLRDKLSIPILICQKMLTEESPLDFSVKAHQRKISNIMLQILIKYQDHILFNELVDKNFCNLIKQQIDLQEYFESNLPKYEILTRLFSDYPRQHNDHRELIVGVNLDNPKDVEKQYRELFRDKLSRLNEKDFTTLVSIEYYLINLPITLQKNPTYLMQVLSETENPEYFENRIIQTIINFKWNQYTRKFYHARFYVYLIFMASFFTDIFYSTYSLQNTNQEQRAEDQRSEISQFNRILKIITKIVCCLVLAFFSFEEVKQLLVQKGKYFKNGWNYFDFLHIITYVAFCIIEFTNQSQDTQILIQITVIFLTFMKLLFFLRIYDGISFLIQMLVGVFKDLRYFLILFLIFILQFGMIFLVLFKAGQIEEYNGVDKLAYFLMVFRISSGDFQMDDYHNQGDLLVVFSWIIWLITVLTLNIVFMNFIIAVISESYERVMQKLVAESYKVKASLIFERELLFNQIELKMEKYFPNYIVGRRPLNTEIKEAGEWQGFIKDLKQTIRTTVTKAKGEIIQNIHSVQSQNHQKIDELFSQNSKYSCSNEGLEEMISKLVKQNQEENPITNNNLNQLKQSIVNEDESIRGDIKELNIQMKNLENYAKFIDSQTKQLDLKVDGLDLQVKGLDKKVDGIDQRFFKVQEDINYIKDSLTLFFQKQQNQ</sequence>
<feature type="transmembrane region" description="Helical" evidence="6">
    <location>
        <begin position="314"/>
        <end position="333"/>
    </location>
</feature>
<evidence type="ECO:0000313" key="9">
    <source>
        <dbReference type="Proteomes" id="UP000039865"/>
    </source>
</evidence>
<gene>
    <name evidence="8" type="primary">Contig5129.g5496</name>
    <name evidence="8" type="ORF">STYLEM_11040</name>
</gene>
<dbReference type="InParanoid" id="A0A078AIE2"/>
<dbReference type="AlphaFoldDB" id="A0A078AIE2"/>
<reference evidence="8 9" key="1">
    <citation type="submission" date="2014-06" db="EMBL/GenBank/DDBJ databases">
        <authorList>
            <person name="Swart Estienne"/>
        </authorList>
    </citation>
    <scope>NUCLEOTIDE SEQUENCE [LARGE SCALE GENOMIC DNA]</scope>
    <source>
        <strain evidence="8 9">130c</strain>
    </source>
</reference>
<dbReference type="OrthoDB" id="6108356at2759"/>
<keyword evidence="2 6" id="KW-0812">Transmembrane</keyword>
<evidence type="ECO:0000256" key="6">
    <source>
        <dbReference type="SAM" id="Phobius"/>
    </source>
</evidence>
<name>A0A078AIE2_STYLE</name>
<protein>
    <submittedName>
        <fullName evidence="8">Wd-40 repeat protein</fullName>
    </submittedName>
</protein>
<dbReference type="PANTHER" id="PTHR10582">
    <property type="entry name" value="TRANSIENT RECEPTOR POTENTIAL ION CHANNEL PROTEIN"/>
    <property type="match status" value="1"/>
</dbReference>
<keyword evidence="9" id="KW-1185">Reference proteome</keyword>
<evidence type="ECO:0000259" key="7">
    <source>
        <dbReference type="Pfam" id="PF00520"/>
    </source>
</evidence>
<evidence type="ECO:0000256" key="1">
    <source>
        <dbReference type="ARBA" id="ARBA00004141"/>
    </source>
</evidence>
<feature type="transmembrane region" description="Helical" evidence="6">
    <location>
        <begin position="481"/>
        <end position="506"/>
    </location>
</feature>
<feature type="transmembrane region" description="Helical" evidence="6">
    <location>
        <begin position="419"/>
        <end position="441"/>
    </location>
</feature>
<feature type="transmembrane region" description="Helical" evidence="6">
    <location>
        <begin position="353"/>
        <end position="372"/>
    </location>
</feature>
<feature type="domain" description="Ion transport" evidence="7">
    <location>
        <begin position="277"/>
        <end position="515"/>
    </location>
</feature>
<dbReference type="InterPro" id="IPR005821">
    <property type="entry name" value="Ion_trans_dom"/>
</dbReference>
<dbReference type="Proteomes" id="UP000039865">
    <property type="component" value="Unassembled WGS sequence"/>
</dbReference>
<evidence type="ECO:0000256" key="2">
    <source>
        <dbReference type="ARBA" id="ARBA00022692"/>
    </source>
</evidence>
<dbReference type="Pfam" id="PF00520">
    <property type="entry name" value="Ion_trans"/>
    <property type="match status" value="1"/>
</dbReference>
<dbReference type="InterPro" id="IPR024862">
    <property type="entry name" value="TRPV"/>
</dbReference>
<dbReference type="PANTHER" id="PTHR10582:SF2">
    <property type="entry name" value="INACTIVE"/>
    <property type="match status" value="1"/>
</dbReference>
<feature type="transmembrane region" description="Helical" evidence="6">
    <location>
        <begin position="379"/>
        <end position="399"/>
    </location>
</feature>
<dbReference type="GO" id="GO:0005886">
    <property type="term" value="C:plasma membrane"/>
    <property type="evidence" value="ECO:0007669"/>
    <property type="project" value="TreeGrafter"/>
</dbReference>
<evidence type="ECO:0000256" key="4">
    <source>
        <dbReference type="ARBA" id="ARBA00022989"/>
    </source>
</evidence>
<keyword evidence="3" id="KW-0677">Repeat</keyword>
<keyword evidence="5 6" id="KW-0472">Membrane</keyword>
<evidence type="ECO:0000256" key="3">
    <source>
        <dbReference type="ARBA" id="ARBA00022737"/>
    </source>
</evidence>
<feature type="transmembrane region" description="Helical" evidence="6">
    <location>
        <begin position="272"/>
        <end position="293"/>
    </location>
</feature>
<dbReference type="GO" id="GO:0005216">
    <property type="term" value="F:monoatomic ion channel activity"/>
    <property type="evidence" value="ECO:0007669"/>
    <property type="project" value="InterPro"/>
</dbReference>
<evidence type="ECO:0000313" key="8">
    <source>
        <dbReference type="EMBL" id="CDW82015.1"/>
    </source>
</evidence>